<sequence length="360" mass="40024">MSVFDAITRSAFPKIAYVIEPRFSGGTSAAVAAELRVAVEFGIVEVHAVTSKTFGENQNVAPVLRRVLDELRIPLVWDAPRISADFVILHNPAFLKFQDALNTKIFARSLIVVTHENFLRPGGAEGFDVLACLSRIEEATLALRKYLAPISPYNRKTVKEWLAMSRIARQWAVLDADWFNICQTEVQSPCEKPEDRRGRHSRPGFEKFPSIDDLDSCFPKHAKSNVILGADALLNAKVLRAHWKMLPFDGISVDEFFSMIDFYVYFTAPTWQESFGRAIAEALAAGKVVLSNPETAATFGDAVVSCHPGDVDQIISDLIAKPDRYHEQVTRSKTSLAQYSAASFRTMLASVLTAQSEVLR</sequence>
<dbReference type="Proteomes" id="UP000053690">
    <property type="component" value="Unassembled WGS sequence"/>
</dbReference>
<dbReference type="RefSeq" id="WP_068334323.1">
    <property type="nucleotide sequence ID" value="NZ_LQBP01000003.1"/>
</dbReference>
<evidence type="ECO:0000313" key="1">
    <source>
        <dbReference type="EMBL" id="KUJ79828.1"/>
    </source>
</evidence>
<dbReference type="Gene3D" id="3.40.50.2000">
    <property type="entry name" value="Glycogen Phosphorylase B"/>
    <property type="match status" value="1"/>
</dbReference>
<dbReference type="AlphaFoldDB" id="A0A0X3TVV5"/>
<evidence type="ECO:0000313" key="2">
    <source>
        <dbReference type="Proteomes" id="UP000053690"/>
    </source>
</evidence>
<proteinExistence type="predicted"/>
<dbReference type="OrthoDB" id="8549922at2"/>
<reference evidence="2" key="1">
    <citation type="submission" date="2015-12" db="EMBL/GenBank/DDBJ databases">
        <authorList>
            <person name="Zhang G."/>
            <person name="Stingl U."/>
        </authorList>
    </citation>
    <scope>NUCLEOTIDE SEQUENCE [LARGE SCALE GENOMIC DNA]</scope>
    <source>
        <strain evidence="2">ZGT108</strain>
    </source>
</reference>
<dbReference type="STRING" id="1685378.AVO44_06530"/>
<gene>
    <name evidence="1" type="ORF">AVO44_06530</name>
</gene>
<protein>
    <recommendedName>
        <fullName evidence="3">Glycosyl transferase family 1 domain-containing protein</fullName>
    </recommendedName>
</protein>
<evidence type="ECO:0008006" key="3">
    <source>
        <dbReference type="Google" id="ProtNLM"/>
    </source>
</evidence>
<organism evidence="1 2">
    <name type="scientific">Ruegeria profundi</name>
    <dbReference type="NCBI Taxonomy" id="1685378"/>
    <lineage>
        <taxon>Bacteria</taxon>
        <taxon>Pseudomonadati</taxon>
        <taxon>Pseudomonadota</taxon>
        <taxon>Alphaproteobacteria</taxon>
        <taxon>Rhodobacterales</taxon>
        <taxon>Roseobacteraceae</taxon>
        <taxon>Ruegeria</taxon>
    </lineage>
</organism>
<dbReference type="SUPFAM" id="SSF53756">
    <property type="entry name" value="UDP-Glycosyltransferase/glycogen phosphorylase"/>
    <property type="match status" value="1"/>
</dbReference>
<accession>A0A0X3TVV5</accession>
<dbReference type="EMBL" id="LQBP01000003">
    <property type="protein sequence ID" value="KUJ79828.1"/>
    <property type="molecule type" value="Genomic_DNA"/>
</dbReference>
<name>A0A0X3TVV5_9RHOB</name>
<comment type="caution">
    <text evidence="1">The sequence shown here is derived from an EMBL/GenBank/DDBJ whole genome shotgun (WGS) entry which is preliminary data.</text>
</comment>
<keyword evidence="2" id="KW-1185">Reference proteome</keyword>